<dbReference type="OrthoDB" id="10399583at2759"/>
<feature type="region of interest" description="Disordered" evidence="1">
    <location>
        <begin position="137"/>
        <end position="246"/>
    </location>
</feature>
<evidence type="ECO:0000256" key="2">
    <source>
        <dbReference type="SAM" id="Phobius"/>
    </source>
</evidence>
<accession>A0A8J9ZZY0</accession>
<evidence type="ECO:0000313" key="4">
    <source>
        <dbReference type="Proteomes" id="UP000838412"/>
    </source>
</evidence>
<feature type="compositionally biased region" description="Polar residues" evidence="1">
    <location>
        <begin position="209"/>
        <end position="228"/>
    </location>
</feature>
<keyword evidence="2" id="KW-1133">Transmembrane helix</keyword>
<keyword evidence="2" id="KW-0472">Membrane</keyword>
<protein>
    <submittedName>
        <fullName evidence="3">Hypp3271 protein</fullName>
    </submittedName>
</protein>
<gene>
    <name evidence="3" type="primary">Hypp3271</name>
    <name evidence="3" type="ORF">BLAG_LOCUS19738</name>
</gene>
<dbReference type="EMBL" id="OV696690">
    <property type="protein sequence ID" value="CAH1265958.1"/>
    <property type="molecule type" value="Genomic_DNA"/>
</dbReference>
<dbReference type="AlphaFoldDB" id="A0A8J9ZZY0"/>
<keyword evidence="2" id="KW-0812">Transmembrane</keyword>
<dbReference type="Proteomes" id="UP000838412">
    <property type="component" value="Chromosome 5"/>
</dbReference>
<name>A0A8J9ZZY0_BRALA</name>
<reference evidence="3" key="1">
    <citation type="submission" date="2022-01" db="EMBL/GenBank/DDBJ databases">
        <authorList>
            <person name="Braso-Vives M."/>
        </authorList>
    </citation>
    <scope>NUCLEOTIDE SEQUENCE</scope>
</reference>
<keyword evidence="4" id="KW-1185">Reference proteome</keyword>
<evidence type="ECO:0000256" key="1">
    <source>
        <dbReference type="SAM" id="MobiDB-lite"/>
    </source>
</evidence>
<feature type="transmembrane region" description="Helical" evidence="2">
    <location>
        <begin position="51"/>
        <end position="72"/>
    </location>
</feature>
<proteinExistence type="predicted"/>
<feature type="compositionally biased region" description="Basic residues" evidence="1">
    <location>
        <begin position="174"/>
        <end position="183"/>
    </location>
</feature>
<evidence type="ECO:0000313" key="3">
    <source>
        <dbReference type="EMBL" id="CAH1265958.1"/>
    </source>
</evidence>
<organism evidence="3 4">
    <name type="scientific">Branchiostoma lanceolatum</name>
    <name type="common">Common lancelet</name>
    <name type="synonym">Amphioxus lanceolatum</name>
    <dbReference type="NCBI Taxonomy" id="7740"/>
    <lineage>
        <taxon>Eukaryota</taxon>
        <taxon>Metazoa</taxon>
        <taxon>Chordata</taxon>
        <taxon>Cephalochordata</taxon>
        <taxon>Leptocardii</taxon>
        <taxon>Amphioxiformes</taxon>
        <taxon>Branchiostomatidae</taxon>
        <taxon>Branchiostoma</taxon>
    </lineage>
</organism>
<sequence length="246" mass="26055">MIFLDEALMLGPHSTRVDISLALLYPAGMTAVPANLTDPTLASPRQDGAGWPPTILVVCGVLVALFFVSIGVSKTFQYLVNHTNLIVPAAPEGDPLMHDDGGTVGEAVRTCAAEGMPNDGHSASDDACHDIFVVGDGTSAANPRVDGDRDGLTLGGQRDPGPSSQPASDNNSRRQGKVPRKSKWIREGKKSTRVAPFVEATDPKKHTKGFSNKRNNNGPSTSRSNNRAPATKKSGWDLPMILLNPP</sequence>